<sequence>MMESPPQGLSQIIDSIALTMSEDFLHNTTRKTIGGLKDCFEVTCFPIFGTVKYVVDDEKWYHINVCVIDESNSTTSVIFDQDATILFSKSCANMFETYMKVLYD</sequence>
<organism evidence="1">
    <name type="scientific">Glycine soja</name>
    <name type="common">Wild soybean</name>
    <dbReference type="NCBI Taxonomy" id="3848"/>
    <lineage>
        <taxon>Eukaryota</taxon>
        <taxon>Viridiplantae</taxon>
        <taxon>Streptophyta</taxon>
        <taxon>Embryophyta</taxon>
        <taxon>Tracheophyta</taxon>
        <taxon>Spermatophyta</taxon>
        <taxon>Magnoliopsida</taxon>
        <taxon>eudicotyledons</taxon>
        <taxon>Gunneridae</taxon>
        <taxon>Pentapetalae</taxon>
        <taxon>rosids</taxon>
        <taxon>fabids</taxon>
        <taxon>Fabales</taxon>
        <taxon>Fabaceae</taxon>
        <taxon>Papilionoideae</taxon>
        <taxon>50 kb inversion clade</taxon>
        <taxon>NPAAA clade</taxon>
        <taxon>indigoferoid/millettioid clade</taxon>
        <taxon>Phaseoleae</taxon>
        <taxon>Glycine</taxon>
        <taxon>Glycine subgen. Soja</taxon>
    </lineage>
</organism>
<gene>
    <name evidence="1" type="ORF">glysoja_028056</name>
</gene>
<accession>A0A0B2PBU5</accession>
<evidence type="ECO:0008006" key="2">
    <source>
        <dbReference type="Google" id="ProtNLM"/>
    </source>
</evidence>
<evidence type="ECO:0000313" key="1">
    <source>
        <dbReference type="EMBL" id="KHN05158.1"/>
    </source>
</evidence>
<proteinExistence type="predicted"/>
<reference evidence="1" key="1">
    <citation type="submission" date="2014-07" db="EMBL/GenBank/DDBJ databases">
        <title>Identification of a novel salt tolerance gene in wild soybean by whole-genome sequencing.</title>
        <authorList>
            <person name="Lam H.-M."/>
            <person name="Qi X."/>
            <person name="Li M.-W."/>
            <person name="Liu X."/>
            <person name="Xie M."/>
            <person name="Ni M."/>
            <person name="Xu X."/>
        </authorList>
    </citation>
    <scope>NUCLEOTIDE SEQUENCE [LARGE SCALE GENOMIC DNA]</scope>
    <source>
        <tissue evidence="1">Root</tissue>
    </source>
</reference>
<name>A0A0B2PBU5_GLYSO</name>
<dbReference type="Proteomes" id="UP000053555">
    <property type="component" value="Unassembled WGS sequence"/>
</dbReference>
<protein>
    <recommendedName>
        <fullName evidence="2">Replication factor A C-terminal domain-containing protein</fullName>
    </recommendedName>
</protein>
<dbReference type="AlphaFoldDB" id="A0A0B2PBU5"/>
<dbReference type="EMBL" id="KN668752">
    <property type="protein sequence ID" value="KHN05158.1"/>
    <property type="molecule type" value="Genomic_DNA"/>
</dbReference>